<keyword evidence="4" id="KW-1185">Reference proteome</keyword>
<feature type="transmembrane region" description="Helical" evidence="1">
    <location>
        <begin position="66"/>
        <end position="83"/>
    </location>
</feature>
<keyword evidence="1" id="KW-0812">Transmembrane</keyword>
<keyword evidence="1" id="KW-1133">Transmembrane helix</keyword>
<dbReference type="InterPro" id="IPR055568">
    <property type="entry name" value="DUF7144"/>
</dbReference>
<name>A0A5J6GDP1_STRKN</name>
<feature type="domain" description="DUF7144" evidence="2">
    <location>
        <begin position="24"/>
        <end position="136"/>
    </location>
</feature>
<organism evidence="3 4">
    <name type="scientific">Streptomyces kanamyceticus</name>
    <dbReference type="NCBI Taxonomy" id="1967"/>
    <lineage>
        <taxon>Bacteria</taxon>
        <taxon>Bacillati</taxon>
        <taxon>Actinomycetota</taxon>
        <taxon>Actinomycetes</taxon>
        <taxon>Kitasatosporales</taxon>
        <taxon>Streptomycetaceae</taxon>
        <taxon>Streptomyces</taxon>
    </lineage>
</organism>
<dbReference type="RefSeq" id="WP_055554580.1">
    <property type="nucleotide sequence ID" value="NZ_CP023699.1"/>
</dbReference>
<gene>
    <name evidence="3" type="ORF">CP970_22425</name>
</gene>
<sequence>MTPDRMTPDRQEEPAAGTLAVATVVFSVCVLTIVGSYHVIAGFAAIIGDDFFRKPKDYAYALDVTAWGWLHLVSGMVVLAAAFTLLTGRLWARVVGVTVAGLSALESYFFAPFYPVWSVVMIALDVLVIWSLVRYARPVSRRLLGTDARR</sequence>
<reference evidence="3 4" key="1">
    <citation type="submission" date="2017-09" db="EMBL/GenBank/DDBJ databases">
        <authorList>
            <person name="Lee N."/>
            <person name="Cho B.-K."/>
        </authorList>
    </citation>
    <scope>NUCLEOTIDE SEQUENCE [LARGE SCALE GENOMIC DNA]</scope>
    <source>
        <strain evidence="3 4">ATCC 12853</strain>
    </source>
</reference>
<evidence type="ECO:0000313" key="4">
    <source>
        <dbReference type="Proteomes" id="UP000325529"/>
    </source>
</evidence>
<proteinExistence type="predicted"/>
<feature type="transmembrane region" description="Helical" evidence="1">
    <location>
        <begin position="21"/>
        <end position="46"/>
    </location>
</feature>
<dbReference type="AlphaFoldDB" id="A0A5J6GDP1"/>
<feature type="transmembrane region" description="Helical" evidence="1">
    <location>
        <begin position="116"/>
        <end position="133"/>
    </location>
</feature>
<dbReference type="EMBL" id="CP023699">
    <property type="protein sequence ID" value="QEU93313.1"/>
    <property type="molecule type" value="Genomic_DNA"/>
</dbReference>
<keyword evidence="1" id="KW-0472">Membrane</keyword>
<evidence type="ECO:0000256" key="1">
    <source>
        <dbReference type="SAM" id="Phobius"/>
    </source>
</evidence>
<dbReference type="OrthoDB" id="4482242at2"/>
<accession>A0A5J6GDP1</accession>
<dbReference type="Proteomes" id="UP000325529">
    <property type="component" value="Chromosome"/>
</dbReference>
<protein>
    <recommendedName>
        <fullName evidence="2">DUF7144 domain-containing protein</fullName>
    </recommendedName>
</protein>
<evidence type="ECO:0000259" key="2">
    <source>
        <dbReference type="Pfam" id="PF23636"/>
    </source>
</evidence>
<evidence type="ECO:0000313" key="3">
    <source>
        <dbReference type="EMBL" id="QEU93313.1"/>
    </source>
</evidence>
<dbReference type="KEGG" id="ska:CP970_22425"/>
<dbReference type="Pfam" id="PF23636">
    <property type="entry name" value="DUF7144"/>
    <property type="match status" value="1"/>
</dbReference>